<evidence type="ECO:0000259" key="6">
    <source>
        <dbReference type="Pfam" id="PF00151"/>
    </source>
</evidence>
<gene>
    <name evidence="7" type="ORF">Fcan01_11169</name>
</gene>
<comment type="subcellular location">
    <subcellularLocation>
        <location evidence="1">Secreted</location>
    </subcellularLocation>
</comment>
<evidence type="ECO:0000256" key="4">
    <source>
        <dbReference type="RuleBase" id="RU004262"/>
    </source>
</evidence>
<dbReference type="InterPro" id="IPR000734">
    <property type="entry name" value="TAG_lipase"/>
</dbReference>
<feature type="chain" id="PRO_5013121650" evidence="5">
    <location>
        <begin position="20"/>
        <end position="303"/>
    </location>
</feature>
<sequence length="303" mass="33424">MKLTLALHSFFSTWFLCSSFLLPLEIGFDPNKIKFILSKGPGVLQEIKHNDKASLQNSSFIPGGLTVFYVHGYSERIIMFANDVVPTFTTGSGFIDNFIIVDWSALSGNIIFPPDFFLAYPIAVSNVAKAGKRIANFIAWLYYLGSINLDRTHLIGVSLGAHLVGRVGAEVQLLMGGRQLARLTGLDPAGPLYYPSHPDWNLDKSDAYFVDIYHSNAGLYGEKTLGGHVDFIINNGHSQPGCNLISNLLFCSHGFAVYLFLDSFKRAYVACQCSSRELDPGNFKLCREQCPNPVLAGIYTPHT</sequence>
<keyword evidence="5" id="KW-0732">Signal</keyword>
<evidence type="ECO:0000313" key="7">
    <source>
        <dbReference type="EMBL" id="OXA54877.1"/>
    </source>
</evidence>
<evidence type="ECO:0000256" key="5">
    <source>
        <dbReference type="SAM" id="SignalP"/>
    </source>
</evidence>
<dbReference type="InterPro" id="IPR029058">
    <property type="entry name" value="AB_hydrolase_fold"/>
</dbReference>
<feature type="domain" description="Lipase" evidence="6">
    <location>
        <begin position="32"/>
        <end position="277"/>
    </location>
</feature>
<dbReference type="PANTHER" id="PTHR11610">
    <property type="entry name" value="LIPASE"/>
    <property type="match status" value="1"/>
</dbReference>
<dbReference type="GO" id="GO:0016042">
    <property type="term" value="P:lipid catabolic process"/>
    <property type="evidence" value="ECO:0007669"/>
    <property type="project" value="TreeGrafter"/>
</dbReference>
<dbReference type="STRING" id="158441.A0A226ECU5"/>
<evidence type="ECO:0000256" key="1">
    <source>
        <dbReference type="ARBA" id="ARBA00004613"/>
    </source>
</evidence>
<keyword evidence="8" id="KW-1185">Reference proteome</keyword>
<name>A0A226ECU5_FOLCA</name>
<dbReference type="AlphaFoldDB" id="A0A226ECU5"/>
<comment type="caution">
    <text evidence="7">The sequence shown here is derived from an EMBL/GenBank/DDBJ whole genome shotgun (WGS) entry which is preliminary data.</text>
</comment>
<feature type="signal peptide" evidence="5">
    <location>
        <begin position="1"/>
        <end position="19"/>
    </location>
</feature>
<protein>
    <submittedName>
        <fullName evidence="7">Putative endothelial lipase</fullName>
    </submittedName>
</protein>
<evidence type="ECO:0000256" key="2">
    <source>
        <dbReference type="ARBA" id="ARBA00010701"/>
    </source>
</evidence>
<organism evidence="7 8">
    <name type="scientific">Folsomia candida</name>
    <name type="common">Springtail</name>
    <dbReference type="NCBI Taxonomy" id="158441"/>
    <lineage>
        <taxon>Eukaryota</taxon>
        <taxon>Metazoa</taxon>
        <taxon>Ecdysozoa</taxon>
        <taxon>Arthropoda</taxon>
        <taxon>Hexapoda</taxon>
        <taxon>Collembola</taxon>
        <taxon>Entomobryomorpha</taxon>
        <taxon>Isotomoidea</taxon>
        <taxon>Isotomidae</taxon>
        <taxon>Proisotominae</taxon>
        <taxon>Folsomia</taxon>
    </lineage>
</organism>
<dbReference type="GO" id="GO:0017171">
    <property type="term" value="F:serine hydrolase activity"/>
    <property type="evidence" value="ECO:0007669"/>
    <property type="project" value="TreeGrafter"/>
</dbReference>
<dbReference type="SUPFAM" id="SSF53474">
    <property type="entry name" value="alpha/beta-Hydrolases"/>
    <property type="match status" value="1"/>
</dbReference>
<dbReference type="Gene3D" id="3.40.50.1820">
    <property type="entry name" value="alpha/beta hydrolase"/>
    <property type="match status" value="1"/>
</dbReference>
<dbReference type="InterPro" id="IPR013818">
    <property type="entry name" value="Lipase"/>
</dbReference>
<accession>A0A226ECU5</accession>
<dbReference type="Pfam" id="PF00151">
    <property type="entry name" value="Lipase"/>
    <property type="match status" value="1"/>
</dbReference>
<keyword evidence="3" id="KW-0964">Secreted</keyword>
<evidence type="ECO:0000256" key="3">
    <source>
        <dbReference type="ARBA" id="ARBA00022525"/>
    </source>
</evidence>
<reference evidence="7 8" key="1">
    <citation type="submission" date="2015-12" db="EMBL/GenBank/DDBJ databases">
        <title>The genome of Folsomia candida.</title>
        <authorList>
            <person name="Faddeeva A."/>
            <person name="Derks M.F."/>
            <person name="Anvar Y."/>
            <person name="Smit S."/>
            <person name="Van Straalen N."/>
            <person name="Roelofs D."/>
        </authorList>
    </citation>
    <scope>NUCLEOTIDE SEQUENCE [LARGE SCALE GENOMIC DNA]</scope>
    <source>
        <strain evidence="7 8">VU population</strain>
        <tissue evidence="7">Whole body</tissue>
    </source>
</reference>
<dbReference type="Proteomes" id="UP000198287">
    <property type="component" value="Unassembled WGS sequence"/>
</dbReference>
<dbReference type="EMBL" id="LNIX01000005">
    <property type="protein sequence ID" value="OXA54877.1"/>
    <property type="molecule type" value="Genomic_DNA"/>
</dbReference>
<proteinExistence type="inferred from homology"/>
<dbReference type="GO" id="GO:0005615">
    <property type="term" value="C:extracellular space"/>
    <property type="evidence" value="ECO:0007669"/>
    <property type="project" value="TreeGrafter"/>
</dbReference>
<comment type="similarity">
    <text evidence="2 4">Belongs to the AB hydrolase superfamily. Lipase family.</text>
</comment>
<dbReference type="GO" id="GO:0016298">
    <property type="term" value="F:lipase activity"/>
    <property type="evidence" value="ECO:0007669"/>
    <property type="project" value="InterPro"/>
</dbReference>
<dbReference type="PANTHER" id="PTHR11610:SF173">
    <property type="entry name" value="LIPASE DOMAIN-CONTAINING PROTEIN-RELATED"/>
    <property type="match status" value="1"/>
</dbReference>
<evidence type="ECO:0000313" key="8">
    <source>
        <dbReference type="Proteomes" id="UP000198287"/>
    </source>
</evidence>
<dbReference type="OrthoDB" id="8183961at2759"/>